<protein>
    <recommendedName>
        <fullName evidence="3">Mini-circle protein</fullName>
    </recommendedName>
</protein>
<name>A0AAE3GK59_9PSEU</name>
<evidence type="ECO:0000313" key="2">
    <source>
        <dbReference type="Proteomes" id="UP001206128"/>
    </source>
</evidence>
<proteinExistence type="predicted"/>
<gene>
    <name evidence="1" type="ORF">LX83_005967</name>
</gene>
<dbReference type="InterPro" id="IPR007061">
    <property type="entry name" value="MST-like"/>
</dbReference>
<reference evidence="1" key="1">
    <citation type="submission" date="2022-06" db="EMBL/GenBank/DDBJ databases">
        <title>Genomic Encyclopedia of Archaeal and Bacterial Type Strains, Phase II (KMG-II): from individual species to whole genera.</title>
        <authorList>
            <person name="Goeker M."/>
        </authorList>
    </citation>
    <scope>NUCLEOTIDE SEQUENCE</scope>
    <source>
        <strain evidence="1">DSM 43935</strain>
    </source>
</reference>
<dbReference type="Proteomes" id="UP001206128">
    <property type="component" value="Unassembled WGS sequence"/>
</dbReference>
<accession>A0AAE3GK59</accession>
<keyword evidence="2" id="KW-1185">Reference proteome</keyword>
<dbReference type="AlphaFoldDB" id="A0AAE3GK59"/>
<evidence type="ECO:0008006" key="3">
    <source>
        <dbReference type="Google" id="ProtNLM"/>
    </source>
</evidence>
<comment type="caution">
    <text evidence="1">The sequence shown here is derived from an EMBL/GenBank/DDBJ whole genome shotgun (WGS) entry which is preliminary data.</text>
</comment>
<dbReference type="InterPro" id="IPR034660">
    <property type="entry name" value="DinB/YfiT-like"/>
</dbReference>
<dbReference type="RefSeq" id="WP_253777539.1">
    <property type="nucleotide sequence ID" value="NZ_JAMTCK010000017.1"/>
</dbReference>
<dbReference type="Pfam" id="PF04978">
    <property type="entry name" value="MST"/>
    <property type="match status" value="1"/>
</dbReference>
<dbReference type="SUPFAM" id="SSF109854">
    <property type="entry name" value="DinB/YfiT-like putative metalloenzymes"/>
    <property type="match status" value="1"/>
</dbReference>
<sequence>MTSSPTPTSYPAVWGSDIGAADPRVAAPRVAGERETLAAFLDWHRRTLELKCAGLTAEQLSDRAVPPSALSLRGLVRHLSGVERWWFRMQFAGEQVPMLYYSDDDPDQDFDRLDGDFAEEVAVWRAECQRSREIVAEATSLDDTATGFATGGPISLRWVMLHVLADYARHNGHADLLRERIDGRTGV</sequence>
<evidence type="ECO:0000313" key="1">
    <source>
        <dbReference type="EMBL" id="MCP2169083.1"/>
    </source>
</evidence>
<dbReference type="Gene3D" id="1.20.120.450">
    <property type="entry name" value="dinb family like domain"/>
    <property type="match status" value="1"/>
</dbReference>
<dbReference type="EMBL" id="JAMTCK010000017">
    <property type="protein sequence ID" value="MCP2169083.1"/>
    <property type="molecule type" value="Genomic_DNA"/>
</dbReference>
<organism evidence="1 2">
    <name type="scientific">Goodfellowiella coeruleoviolacea</name>
    <dbReference type="NCBI Taxonomy" id="334858"/>
    <lineage>
        <taxon>Bacteria</taxon>
        <taxon>Bacillati</taxon>
        <taxon>Actinomycetota</taxon>
        <taxon>Actinomycetes</taxon>
        <taxon>Pseudonocardiales</taxon>
        <taxon>Pseudonocardiaceae</taxon>
        <taxon>Goodfellowiella</taxon>
    </lineage>
</organism>